<comment type="subcellular location">
    <subcellularLocation>
        <location evidence="1">Membrane</location>
        <topology evidence="1">Multi-pass membrane protein</topology>
    </subcellularLocation>
</comment>
<feature type="transmembrane region" description="Helical" evidence="6">
    <location>
        <begin position="425"/>
        <end position="446"/>
    </location>
</feature>
<name>A0A174W9A2_9CLOT</name>
<evidence type="ECO:0000256" key="5">
    <source>
        <dbReference type="ARBA" id="ARBA00023136"/>
    </source>
</evidence>
<keyword evidence="8" id="KW-1185">Reference proteome</keyword>
<dbReference type="InterPro" id="IPR047218">
    <property type="entry name" value="YocR/YhdH-like"/>
</dbReference>
<dbReference type="eggNOG" id="COG0733">
    <property type="taxonomic scope" value="Bacteria"/>
</dbReference>
<sequence>MEQKREKFSSSLTVFFATLSSAVGLGNIWMFPYVVGQNGGAAFIIVYLGCVLLIGLPTLISEFIVGRGTRKNVCGAISKVTDKRRFKSIGYIAVLSTFCMLFFYTVVAGWVYSYVFKALFGVLKGVTAEEAAQIFNSTSLGPISPIIWQVIVLVVAGSILGMGVKSGIEKLTKVLMPILMGLLILCVLRSLTLPGAYSGIEFLLKPDFSKVTVSVILSALGLAFFKLSVGTGTMVTYGSYFTEDNNLIGTAGKVAIADTGVSLLAGLAIFPAVFSFGLAPTEGPGLLFNTVPLIFAKMPGGSILSIIFFGLAAMAATMATISLLEVLIALFTEELKISRKKSIIINILIIVLIGSLAALSANPDGVLANIKIFGFTIFDSLDKFVSNILLPINGLLVILLLGYGVSKDFIIEQLTNKGRLKNQKVVSLLTFVIKYVTPILILIVFVKSFV</sequence>
<gene>
    <name evidence="7" type="ORF">CP373A1_00275</name>
</gene>
<dbReference type="PROSITE" id="PS50267">
    <property type="entry name" value="NA_NEUROTRAN_SYMP_3"/>
    <property type="match status" value="1"/>
</dbReference>
<dbReference type="NCBIfam" id="NF037979">
    <property type="entry name" value="Na_transp"/>
    <property type="match status" value="1"/>
</dbReference>
<dbReference type="InterPro" id="IPR000175">
    <property type="entry name" value="Na/ntran_symport"/>
</dbReference>
<dbReference type="SUPFAM" id="SSF161070">
    <property type="entry name" value="SNF-like"/>
    <property type="match status" value="1"/>
</dbReference>
<feature type="transmembrane region" description="Helical" evidence="6">
    <location>
        <begin position="89"/>
        <end position="112"/>
    </location>
</feature>
<feature type="transmembrane region" description="Helical" evidence="6">
    <location>
        <begin position="12"/>
        <end position="35"/>
    </location>
</feature>
<protein>
    <submittedName>
        <fullName evidence="7">Transporter</fullName>
    </submittedName>
</protein>
<dbReference type="GeneID" id="42777217"/>
<feature type="transmembrane region" description="Helical" evidence="6">
    <location>
        <begin position="261"/>
        <end position="281"/>
    </location>
</feature>
<organism evidence="7 8">
    <name type="scientific">Clostridium paraputrificum</name>
    <dbReference type="NCBI Taxonomy" id="29363"/>
    <lineage>
        <taxon>Bacteria</taxon>
        <taxon>Bacillati</taxon>
        <taxon>Bacillota</taxon>
        <taxon>Clostridia</taxon>
        <taxon>Eubacteriales</taxon>
        <taxon>Clostridiaceae</taxon>
        <taxon>Clostridium</taxon>
    </lineage>
</organism>
<feature type="transmembrane region" description="Helical" evidence="6">
    <location>
        <begin position="171"/>
        <end position="191"/>
    </location>
</feature>
<evidence type="ECO:0000256" key="4">
    <source>
        <dbReference type="ARBA" id="ARBA00022989"/>
    </source>
</evidence>
<feature type="transmembrane region" description="Helical" evidence="6">
    <location>
        <begin position="384"/>
        <end position="405"/>
    </location>
</feature>
<dbReference type="InterPro" id="IPR037272">
    <property type="entry name" value="SNS_sf"/>
</dbReference>
<evidence type="ECO:0000256" key="2">
    <source>
        <dbReference type="ARBA" id="ARBA00022448"/>
    </source>
</evidence>
<dbReference type="PANTHER" id="PTHR42948:SF1">
    <property type="entry name" value="TRANSPORTER"/>
    <property type="match status" value="1"/>
</dbReference>
<dbReference type="Proteomes" id="UP000092714">
    <property type="component" value="Unassembled WGS sequence"/>
</dbReference>
<feature type="transmembrane region" description="Helical" evidence="6">
    <location>
        <begin position="343"/>
        <end position="361"/>
    </location>
</feature>
<keyword evidence="3 6" id="KW-0812">Transmembrane</keyword>
<feature type="transmembrane region" description="Helical" evidence="6">
    <location>
        <begin position="41"/>
        <end position="60"/>
    </location>
</feature>
<dbReference type="EMBL" id="MAPZ01000009">
    <property type="protein sequence ID" value="OBY12068.1"/>
    <property type="molecule type" value="Genomic_DNA"/>
</dbReference>
<accession>A0A174W9A2</accession>
<evidence type="ECO:0000256" key="3">
    <source>
        <dbReference type="ARBA" id="ARBA00022692"/>
    </source>
</evidence>
<keyword evidence="5 6" id="KW-0472">Membrane</keyword>
<dbReference type="PRINTS" id="PR00176">
    <property type="entry name" value="NANEUSMPORT"/>
</dbReference>
<dbReference type="RefSeq" id="WP_027099368.1">
    <property type="nucleotide sequence ID" value="NZ_CABJAZ010000003.1"/>
</dbReference>
<feature type="transmembrane region" description="Helical" evidence="6">
    <location>
        <begin position="211"/>
        <end position="240"/>
    </location>
</feature>
<proteinExistence type="predicted"/>
<feature type="transmembrane region" description="Helical" evidence="6">
    <location>
        <begin position="301"/>
        <end position="331"/>
    </location>
</feature>
<evidence type="ECO:0000313" key="8">
    <source>
        <dbReference type="Proteomes" id="UP000092714"/>
    </source>
</evidence>
<reference evidence="7 8" key="1">
    <citation type="submission" date="2016-06" db="EMBL/GenBank/DDBJ databases">
        <authorList>
            <person name="Kjaerup R.B."/>
            <person name="Dalgaard T.S."/>
            <person name="Juul-Madsen H.R."/>
        </authorList>
    </citation>
    <scope>NUCLEOTIDE SEQUENCE [LARGE SCALE GENOMIC DNA]</scope>
    <source>
        <strain evidence="7 8">373-A1</strain>
    </source>
</reference>
<dbReference type="Pfam" id="PF00209">
    <property type="entry name" value="SNF"/>
    <property type="match status" value="2"/>
</dbReference>
<dbReference type="OrthoDB" id="9762833at2"/>
<evidence type="ECO:0000313" key="7">
    <source>
        <dbReference type="EMBL" id="OBY12068.1"/>
    </source>
</evidence>
<evidence type="ECO:0000256" key="1">
    <source>
        <dbReference type="ARBA" id="ARBA00004141"/>
    </source>
</evidence>
<dbReference type="AlphaFoldDB" id="A0A174W9A2"/>
<evidence type="ECO:0000256" key="6">
    <source>
        <dbReference type="SAM" id="Phobius"/>
    </source>
</evidence>
<keyword evidence="4 6" id="KW-1133">Transmembrane helix</keyword>
<dbReference type="PANTHER" id="PTHR42948">
    <property type="entry name" value="TRANSPORTER"/>
    <property type="match status" value="1"/>
</dbReference>
<feature type="transmembrane region" description="Helical" evidence="6">
    <location>
        <begin position="146"/>
        <end position="164"/>
    </location>
</feature>
<keyword evidence="2" id="KW-0813">Transport</keyword>
<dbReference type="GO" id="GO:0016020">
    <property type="term" value="C:membrane"/>
    <property type="evidence" value="ECO:0007669"/>
    <property type="project" value="UniProtKB-SubCell"/>
</dbReference>
<comment type="caution">
    <text evidence="7">The sequence shown here is derived from an EMBL/GenBank/DDBJ whole genome shotgun (WGS) entry which is preliminary data.</text>
</comment>
<dbReference type="CDD" id="cd10336">
    <property type="entry name" value="SLC6sbd_Tyt1-Like"/>
    <property type="match status" value="1"/>
</dbReference>